<feature type="transmembrane region" description="Helical" evidence="5">
    <location>
        <begin position="39"/>
        <end position="62"/>
    </location>
</feature>
<comment type="subcellular location">
    <subcellularLocation>
        <location evidence="1">Cell membrane</location>
        <topology evidence="1">Multi-pass membrane protein</topology>
    </subcellularLocation>
</comment>
<dbReference type="InterPro" id="IPR050475">
    <property type="entry name" value="Prenyltransferase_related"/>
</dbReference>
<dbReference type="NCBIfam" id="NF009516">
    <property type="entry name" value="PRK12875.1"/>
    <property type="match status" value="1"/>
</dbReference>
<dbReference type="GO" id="GO:0005886">
    <property type="term" value="C:plasma membrane"/>
    <property type="evidence" value="ECO:0007669"/>
    <property type="project" value="UniProtKB-SubCell"/>
</dbReference>
<accession>H6QCL5</accession>
<dbReference type="eggNOG" id="arCOG00478">
    <property type="taxonomic scope" value="Archaea"/>
</dbReference>
<feature type="transmembrane region" description="Helical" evidence="5">
    <location>
        <begin position="251"/>
        <end position="271"/>
    </location>
</feature>
<feature type="transmembrane region" description="Helical" evidence="5">
    <location>
        <begin position="223"/>
        <end position="239"/>
    </location>
</feature>
<feature type="transmembrane region" description="Helical" evidence="5">
    <location>
        <begin position="136"/>
        <end position="154"/>
    </location>
</feature>
<reference evidence="6 7" key="1">
    <citation type="journal article" date="2012" name="Stand. Genomic Sci.">
        <title>Complete genome sequence of Pyrobaculum oguniense.</title>
        <authorList>
            <person name="Bernick D.L."/>
            <person name="Karplus K."/>
            <person name="Lui L.M."/>
            <person name="Coker J.K."/>
            <person name="Murphy J.N."/>
            <person name="Chan P.P."/>
            <person name="Cozen A.E."/>
            <person name="Lowe T.M."/>
        </authorList>
    </citation>
    <scope>NUCLEOTIDE SEQUENCE [LARGE SCALE GENOMIC DNA]</scope>
    <source>
        <strain evidence="6 7">TE7</strain>
    </source>
</reference>
<feature type="transmembrane region" description="Helical" evidence="5">
    <location>
        <begin position="12"/>
        <end position="33"/>
    </location>
</feature>
<dbReference type="KEGG" id="pog:Pogu_1956"/>
<dbReference type="GO" id="GO:0016765">
    <property type="term" value="F:transferase activity, transferring alkyl or aryl (other than methyl) groups"/>
    <property type="evidence" value="ECO:0007669"/>
    <property type="project" value="InterPro"/>
</dbReference>
<sequence length="275" mass="30113">MLRELFVHSRPRFWLYTAGPFLVGYGAGAGGLWDFANPMFLYGVFYFLFFANLYLYGINDIFDIDTDKFNPKKKGPERSADGSADALAGAVAVSAAAGIPLAFDPTAAALLALYIALSAIYSAPPARLKARPFLDSYSNWLYIVPAALGYYAASGKIMPHWAWAAGIAWTAGMHALSAVPDIEPDKRAGLRTVAVALGRRGTLLFVLANWLASAVLLTARDLMAAPSFVYPAIALYLFARPHLVEKWYWRFPLINAVMGALAFFYASRHIWTGLL</sequence>
<feature type="transmembrane region" description="Helical" evidence="5">
    <location>
        <begin position="200"/>
        <end position="217"/>
    </location>
</feature>
<dbReference type="InterPro" id="IPR044878">
    <property type="entry name" value="UbiA_sf"/>
</dbReference>
<dbReference type="AlphaFoldDB" id="H6QCL5"/>
<dbReference type="Proteomes" id="UP000009062">
    <property type="component" value="Chromosome"/>
</dbReference>
<dbReference type="STRING" id="698757.Pogu_1956"/>
<evidence type="ECO:0000256" key="2">
    <source>
        <dbReference type="ARBA" id="ARBA00022692"/>
    </source>
</evidence>
<organism evidence="6 7">
    <name type="scientific">Pyrobaculum oguniense (strain DSM 13380 / JCM 10595 / TE7)</name>
    <dbReference type="NCBI Taxonomy" id="698757"/>
    <lineage>
        <taxon>Archaea</taxon>
        <taxon>Thermoproteota</taxon>
        <taxon>Thermoprotei</taxon>
        <taxon>Thermoproteales</taxon>
        <taxon>Thermoproteaceae</taxon>
        <taxon>Pyrobaculum</taxon>
    </lineage>
</organism>
<evidence type="ECO:0000256" key="1">
    <source>
        <dbReference type="ARBA" id="ARBA00004651"/>
    </source>
</evidence>
<keyword evidence="7" id="KW-1185">Reference proteome</keyword>
<dbReference type="PANTHER" id="PTHR42723">
    <property type="entry name" value="CHLOROPHYLL SYNTHASE"/>
    <property type="match status" value="1"/>
</dbReference>
<dbReference type="EMBL" id="CP003316">
    <property type="protein sequence ID" value="AFA39983.1"/>
    <property type="molecule type" value="Genomic_DNA"/>
</dbReference>
<dbReference type="InterPro" id="IPR000537">
    <property type="entry name" value="UbiA_prenyltransferase"/>
</dbReference>
<dbReference type="Pfam" id="PF01040">
    <property type="entry name" value="UbiA"/>
    <property type="match status" value="1"/>
</dbReference>
<evidence type="ECO:0000256" key="5">
    <source>
        <dbReference type="SAM" id="Phobius"/>
    </source>
</evidence>
<keyword evidence="3 5" id="KW-1133">Transmembrane helix</keyword>
<feature type="transmembrane region" description="Helical" evidence="5">
    <location>
        <begin position="107"/>
        <end position="124"/>
    </location>
</feature>
<name>H6QCL5_PYROT</name>
<dbReference type="PANTHER" id="PTHR42723:SF1">
    <property type="entry name" value="CHLOROPHYLL SYNTHASE, CHLOROPLASTIC"/>
    <property type="match status" value="1"/>
</dbReference>
<evidence type="ECO:0000256" key="4">
    <source>
        <dbReference type="ARBA" id="ARBA00023136"/>
    </source>
</evidence>
<keyword evidence="2 5" id="KW-0812">Transmembrane</keyword>
<gene>
    <name evidence="6" type="ordered locus">Pogu_1956</name>
</gene>
<evidence type="ECO:0000313" key="6">
    <source>
        <dbReference type="EMBL" id="AFA39983.1"/>
    </source>
</evidence>
<proteinExistence type="predicted"/>
<evidence type="ECO:0000256" key="3">
    <source>
        <dbReference type="ARBA" id="ARBA00022989"/>
    </source>
</evidence>
<dbReference type="Gene3D" id="1.10.357.140">
    <property type="entry name" value="UbiA prenyltransferase"/>
    <property type="match status" value="1"/>
</dbReference>
<dbReference type="CDD" id="cd13966">
    <property type="entry name" value="PT_UbiA_4"/>
    <property type="match status" value="1"/>
</dbReference>
<dbReference type="HOGENOM" id="CLU_058976_0_0_2"/>
<dbReference type="Gene3D" id="1.20.120.1780">
    <property type="entry name" value="UbiA prenyltransferase"/>
    <property type="match status" value="1"/>
</dbReference>
<keyword evidence="4 5" id="KW-0472">Membrane</keyword>
<protein>
    <submittedName>
        <fullName evidence="6">4-hydroxybenzoate polyprenyltransferase-related prenyltransferase</fullName>
    </submittedName>
</protein>
<evidence type="ECO:0000313" key="7">
    <source>
        <dbReference type="Proteomes" id="UP000009062"/>
    </source>
</evidence>